<evidence type="ECO:0000313" key="2">
    <source>
        <dbReference type="Proteomes" id="UP000637819"/>
    </source>
</evidence>
<evidence type="ECO:0000313" key="1">
    <source>
        <dbReference type="EMBL" id="QRV17469.1"/>
    </source>
</evidence>
<geneLocation type="plasmid" evidence="1 2">
    <name>pHTS138</name>
</geneLocation>
<name>A0A8T8E6X8_9EURY</name>
<dbReference type="OrthoDB" id="346178at2157"/>
<proteinExistence type="predicted"/>
<keyword evidence="1" id="KW-0614">Plasmid</keyword>
<dbReference type="GeneID" id="62877693"/>
<dbReference type="AlphaFoldDB" id="A0A8T8E6X8"/>
<dbReference type="EMBL" id="CP069189">
    <property type="protein sequence ID" value="QRV17469.1"/>
    <property type="molecule type" value="Genomic_DNA"/>
</dbReference>
<dbReference type="KEGG" id="hsal:JMJ58_21175"/>
<dbReference type="RefSeq" id="WP_204749504.1">
    <property type="nucleotide sequence ID" value="NZ_CP069189.1"/>
</dbReference>
<sequence length="120" mass="13500">MFELGHNLIESPTTEDLLVWEDGTVVQPGSIDYDANSFDYTSSGAVTDLDIFYIARNPASVEIRKTGPGAGAKVNQMLKEAQTETIHTRDQAQHRIGHRVRGRRQREILAGPRRSCSRRY</sequence>
<reference evidence="1 2" key="1">
    <citation type="submission" date="2021-01" db="EMBL/GenBank/DDBJ databases">
        <title>Genome Sequence and Methylation Pattern of Haloterrigena salifodinae BOL5-1, An Extremely Halophilic Archaeon from a Bolivian Salt Mine.</title>
        <authorList>
            <person name="DasSarma P."/>
            <person name="Anton B.P."/>
            <person name="DasSarma S.L."/>
            <person name="von Ehrenheim H.A.L."/>
            <person name="Martinez F.L."/>
            <person name="Guzman D."/>
            <person name="Roberts R.J."/>
            <person name="DasSarma S."/>
        </authorList>
    </citation>
    <scope>NUCLEOTIDE SEQUENCE [LARGE SCALE GENOMIC DNA]</scope>
    <source>
        <strain evidence="1 2">BOL5-1</strain>
        <plasmid evidence="1 2">pHTS138</plasmid>
    </source>
</reference>
<accession>A0A8T8E6X8</accession>
<keyword evidence="2" id="KW-1185">Reference proteome</keyword>
<protein>
    <submittedName>
        <fullName evidence="1">Uncharacterized protein</fullName>
    </submittedName>
</protein>
<gene>
    <name evidence="1" type="ORF">JMJ58_21175</name>
</gene>
<organism evidence="1 2">
    <name type="scientific">Haloterrigena salifodinae</name>
    <dbReference type="NCBI Taxonomy" id="2675099"/>
    <lineage>
        <taxon>Archaea</taxon>
        <taxon>Methanobacteriati</taxon>
        <taxon>Methanobacteriota</taxon>
        <taxon>Stenosarchaea group</taxon>
        <taxon>Halobacteria</taxon>
        <taxon>Halobacteriales</taxon>
        <taxon>Natrialbaceae</taxon>
        <taxon>Haloterrigena</taxon>
    </lineage>
</organism>
<dbReference type="Proteomes" id="UP000637819">
    <property type="component" value="Plasmid pHTS138"/>
</dbReference>